<evidence type="ECO:0000313" key="2">
    <source>
        <dbReference type="Proteomes" id="UP000324927"/>
    </source>
</evidence>
<evidence type="ECO:0000313" key="1">
    <source>
        <dbReference type="EMBL" id="KAA0595665.1"/>
    </source>
</evidence>
<sequence>MGSAAMPDAPYVQAPALITEDRITGAWETVPTGKILLRGDPADRLFHRVVTQALGAGPPTEPNRVQTARSGPIVWFGPDEWLAEVPDGDCGRRLEELRRGLAGTHAAAVDVSDCHVVFRLSGARARDVLAKTCPLDLRPRSFGPGDCARSRLGQASVCVILADPSPVFRIFVPRSIADYAGQLLFTGMEEFAAPPAGRG</sequence>
<dbReference type="SUPFAM" id="SSF103025">
    <property type="entry name" value="Folate-binding domain"/>
    <property type="match status" value="1"/>
</dbReference>
<name>A0A5A9GPA9_AZOLI</name>
<dbReference type="InterPro" id="IPR007375">
    <property type="entry name" value="SoxG"/>
</dbReference>
<keyword evidence="2" id="KW-1185">Reference proteome</keyword>
<dbReference type="InterPro" id="IPR027266">
    <property type="entry name" value="TrmE/GcvT-like"/>
</dbReference>
<dbReference type="Gene3D" id="3.30.1360.120">
    <property type="entry name" value="Probable tRNA modification gtpase trme, domain 1"/>
    <property type="match status" value="1"/>
</dbReference>
<organism evidence="1 2">
    <name type="scientific">Azospirillum lipoferum</name>
    <dbReference type="NCBI Taxonomy" id="193"/>
    <lineage>
        <taxon>Bacteria</taxon>
        <taxon>Pseudomonadati</taxon>
        <taxon>Pseudomonadota</taxon>
        <taxon>Alphaproteobacteria</taxon>
        <taxon>Rhodospirillales</taxon>
        <taxon>Azospirillaceae</taxon>
        <taxon>Azospirillum</taxon>
    </lineage>
</organism>
<protein>
    <submittedName>
        <fullName evidence="1">Sarcosine oxidase subunit gamma</fullName>
    </submittedName>
</protein>
<reference evidence="1 2" key="1">
    <citation type="submission" date="2019-08" db="EMBL/GenBank/DDBJ databases">
        <authorList>
            <person name="Grouzdev D."/>
            <person name="Tikhonova E."/>
            <person name="Kravchenko I."/>
        </authorList>
    </citation>
    <scope>NUCLEOTIDE SEQUENCE [LARGE SCALE GENOMIC DNA]</scope>
    <source>
        <strain evidence="1 2">59b</strain>
    </source>
</reference>
<accession>A0A5A9GPA9</accession>
<gene>
    <name evidence="1" type="ORF">FZ942_14800</name>
</gene>
<dbReference type="Proteomes" id="UP000324927">
    <property type="component" value="Unassembled WGS sequence"/>
</dbReference>
<dbReference type="OrthoDB" id="9814782at2"/>
<dbReference type="AlphaFoldDB" id="A0A5A9GPA9"/>
<dbReference type="Gene3D" id="3.30.70.1520">
    <property type="entry name" value="Heterotetrameric sarcosine oxidase"/>
    <property type="match status" value="1"/>
</dbReference>
<comment type="caution">
    <text evidence="1">The sequence shown here is derived from an EMBL/GenBank/DDBJ whole genome shotgun (WGS) entry which is preliminary data.</text>
</comment>
<proteinExistence type="predicted"/>
<dbReference type="Pfam" id="PF04268">
    <property type="entry name" value="SoxG"/>
    <property type="match status" value="1"/>
</dbReference>
<dbReference type="EMBL" id="VTTN01000005">
    <property type="protein sequence ID" value="KAA0595665.1"/>
    <property type="molecule type" value="Genomic_DNA"/>
</dbReference>